<accession>A0A9J7HN56</accession>
<dbReference type="PANTHER" id="PTHR10098">
    <property type="entry name" value="RAPSYN-RELATED"/>
    <property type="match status" value="1"/>
</dbReference>
<dbReference type="SUPFAM" id="SSF48452">
    <property type="entry name" value="TPR-like"/>
    <property type="match status" value="1"/>
</dbReference>
<feature type="repeat" description="TPR" evidence="1">
    <location>
        <begin position="109"/>
        <end position="142"/>
    </location>
</feature>
<reference evidence="3" key="2">
    <citation type="submission" date="2025-08" db="UniProtKB">
        <authorList>
            <consortium name="RefSeq"/>
        </authorList>
    </citation>
    <scope>IDENTIFICATION</scope>
    <source>
        <strain evidence="3">S238N-H82</strain>
        <tissue evidence="3">Testes</tissue>
    </source>
</reference>
<dbReference type="Pfam" id="PF13424">
    <property type="entry name" value="TPR_12"/>
    <property type="match status" value="1"/>
</dbReference>
<dbReference type="SMART" id="SM00028">
    <property type="entry name" value="TPR"/>
    <property type="match status" value="4"/>
</dbReference>
<dbReference type="InterPro" id="IPR019734">
    <property type="entry name" value="TPR_rpt"/>
</dbReference>
<evidence type="ECO:0000313" key="2">
    <source>
        <dbReference type="Proteomes" id="UP000001554"/>
    </source>
</evidence>
<proteinExistence type="predicted"/>
<dbReference type="Pfam" id="PF13374">
    <property type="entry name" value="TPR_10"/>
    <property type="match status" value="1"/>
</dbReference>
<organism evidence="2 3">
    <name type="scientific">Branchiostoma floridae</name>
    <name type="common">Florida lancelet</name>
    <name type="synonym">Amphioxus</name>
    <dbReference type="NCBI Taxonomy" id="7739"/>
    <lineage>
        <taxon>Eukaryota</taxon>
        <taxon>Metazoa</taxon>
        <taxon>Chordata</taxon>
        <taxon>Cephalochordata</taxon>
        <taxon>Leptocardii</taxon>
        <taxon>Amphioxiformes</taxon>
        <taxon>Branchiostomatidae</taxon>
        <taxon>Branchiostoma</taxon>
    </lineage>
</organism>
<dbReference type="Gene3D" id="1.25.40.10">
    <property type="entry name" value="Tetratricopeptide repeat domain"/>
    <property type="match status" value="1"/>
</dbReference>
<reference evidence="2" key="1">
    <citation type="journal article" date="2020" name="Nat. Ecol. Evol.">
        <title>Deeply conserved synteny resolves early events in vertebrate evolution.</title>
        <authorList>
            <person name="Simakov O."/>
            <person name="Marletaz F."/>
            <person name="Yue J.X."/>
            <person name="O'Connell B."/>
            <person name="Jenkins J."/>
            <person name="Brandt A."/>
            <person name="Calef R."/>
            <person name="Tung C.H."/>
            <person name="Huang T.K."/>
            <person name="Schmutz J."/>
            <person name="Satoh N."/>
            <person name="Yu J.K."/>
            <person name="Putnam N.H."/>
            <person name="Green R.E."/>
            <person name="Rokhsar D.S."/>
        </authorList>
    </citation>
    <scope>NUCLEOTIDE SEQUENCE [LARGE SCALE GENOMIC DNA]</scope>
    <source>
        <strain evidence="2">S238N-H82</strain>
    </source>
</reference>
<dbReference type="Proteomes" id="UP000001554">
    <property type="component" value="Chromosome 19"/>
</dbReference>
<evidence type="ECO:0000313" key="3">
    <source>
        <dbReference type="RefSeq" id="XP_035662461.1"/>
    </source>
</evidence>
<dbReference type="AlphaFoldDB" id="A0A9J7HN56"/>
<gene>
    <name evidence="3" type="primary">LOC118406507</name>
</gene>
<sequence>MGEYEAALEWHQKYLKMSQDHGDKKEQITAHVNVGNTYRLLGKLDLATSHFNTALQIAQQTGDQHGRMHVYIYMGEMHREQLHSPHTAIQFYEQALALARQLGDRHEEGMAYNKLGTAHYKMGEYETALEWVQKHLKMCKESGDKTEQIIAHNCIGASYKALGKLDQARSHYQLAMTIAMETENKQQQEGISKKLAELD</sequence>
<name>A0A9J7HN56_BRAFL</name>
<dbReference type="GeneID" id="118406507"/>
<dbReference type="OMA" id="KGESACY"/>
<dbReference type="OrthoDB" id="5986588at2759"/>
<keyword evidence="1" id="KW-0802">TPR repeat</keyword>
<dbReference type="PANTHER" id="PTHR10098:SF106">
    <property type="entry name" value="TETRATRICOPEPTIDE REPEAT PROTEIN 28-LIKE PROTEIN"/>
    <property type="match status" value="1"/>
</dbReference>
<dbReference type="KEGG" id="bfo:118406507"/>
<protein>
    <submittedName>
        <fullName evidence="3">G-protein-signaling modulator 1-like</fullName>
    </submittedName>
</protein>
<feature type="repeat" description="TPR" evidence="1">
    <location>
        <begin position="28"/>
        <end position="61"/>
    </location>
</feature>
<dbReference type="RefSeq" id="XP_035662461.1">
    <property type="nucleotide sequence ID" value="XM_035806568.1"/>
</dbReference>
<dbReference type="InterPro" id="IPR011990">
    <property type="entry name" value="TPR-like_helical_dom_sf"/>
</dbReference>
<evidence type="ECO:0000256" key="1">
    <source>
        <dbReference type="PROSITE-ProRule" id="PRU00339"/>
    </source>
</evidence>
<dbReference type="PROSITE" id="PS50005">
    <property type="entry name" value="TPR"/>
    <property type="match status" value="2"/>
</dbReference>
<keyword evidence="2" id="KW-1185">Reference proteome</keyword>